<accession>A0A081BPS9</accession>
<organism evidence="1">
    <name type="scientific">Candidatus Moduliflexus flocculans</name>
    <dbReference type="NCBI Taxonomy" id="1499966"/>
    <lineage>
        <taxon>Bacteria</taxon>
        <taxon>Candidatus Moduliflexota</taxon>
        <taxon>Candidatus Moduliflexia</taxon>
        <taxon>Candidatus Moduliflexales</taxon>
        <taxon>Candidatus Moduliflexaceae</taxon>
    </lineage>
</organism>
<dbReference type="EMBL" id="DF820458">
    <property type="protein sequence ID" value="GAK52395.1"/>
    <property type="molecule type" value="Genomic_DNA"/>
</dbReference>
<protein>
    <submittedName>
        <fullName evidence="1">Uncharacterized protein</fullName>
    </submittedName>
</protein>
<reference evidence="1" key="1">
    <citation type="journal article" date="2015" name="PeerJ">
        <title>First genomic representation of candidate bacterial phylum KSB3 points to enhanced environmental sensing as a trigger of wastewater bulking.</title>
        <authorList>
            <person name="Sekiguchi Y."/>
            <person name="Ohashi A."/>
            <person name="Parks D.H."/>
            <person name="Yamauchi T."/>
            <person name="Tyson G.W."/>
            <person name="Hugenholtz P."/>
        </authorList>
    </citation>
    <scope>NUCLEOTIDE SEQUENCE [LARGE SCALE GENOMIC DNA]</scope>
</reference>
<proteinExistence type="predicted"/>
<dbReference type="HOGENOM" id="CLU_1944473_0_0_0"/>
<name>A0A081BPS9_9BACT</name>
<gene>
    <name evidence="1" type="ORF">U14_03646</name>
</gene>
<dbReference type="STRING" id="1499966.U14_03646"/>
<sequence>MLAPLKVNPSLGVTEVTLAVAAMMENPQLIPTNYAELSRSGRDKFHEKIAKELSKDQRKTLLSNLDIPEKALQYTAKYLQFLGTHRYYGTDYALWLSDYNRGLSTYQTTNEYGRRIKRRSSIQGQARNR</sequence>
<keyword evidence="2" id="KW-1185">Reference proteome</keyword>
<evidence type="ECO:0000313" key="2">
    <source>
        <dbReference type="Proteomes" id="UP000030700"/>
    </source>
</evidence>
<dbReference type="Proteomes" id="UP000030700">
    <property type="component" value="Unassembled WGS sequence"/>
</dbReference>
<evidence type="ECO:0000313" key="1">
    <source>
        <dbReference type="EMBL" id="GAK52395.1"/>
    </source>
</evidence>
<dbReference type="AlphaFoldDB" id="A0A081BPS9"/>